<dbReference type="AlphaFoldDB" id="A0AA40KLT8"/>
<feature type="signal peptide" evidence="1">
    <location>
        <begin position="1"/>
        <end position="27"/>
    </location>
</feature>
<name>A0AA40KLT8_9HYME</name>
<evidence type="ECO:0000256" key="1">
    <source>
        <dbReference type="SAM" id="SignalP"/>
    </source>
</evidence>
<proteinExistence type="predicted"/>
<protein>
    <recommendedName>
        <fullName evidence="4">Secreted protein</fullName>
    </recommendedName>
</protein>
<feature type="chain" id="PRO_5041303242" description="Secreted protein" evidence="1">
    <location>
        <begin position="28"/>
        <end position="149"/>
    </location>
</feature>
<dbReference type="Proteomes" id="UP001177670">
    <property type="component" value="Unassembled WGS sequence"/>
</dbReference>
<gene>
    <name evidence="2" type="ORF">K0M31_006510</name>
</gene>
<keyword evidence="3" id="KW-1185">Reference proteome</keyword>
<sequence length="149" mass="16741">MGFIPRRFASLLACRLWVMAISEGIHGESNSPVEKYESPLNANTAILVRRWSAKFAYQKGTSSNEDPLAWREREGNCLGAFFGEISGSFSIIRVNLHPGQALARGENFLDAVRFTVSVPLNFKFDSVAVSRSHSQSSLYYLRRKLHCNL</sequence>
<evidence type="ECO:0000313" key="2">
    <source>
        <dbReference type="EMBL" id="KAK1125170.1"/>
    </source>
</evidence>
<dbReference type="EMBL" id="JAHYIQ010000017">
    <property type="protein sequence ID" value="KAK1125170.1"/>
    <property type="molecule type" value="Genomic_DNA"/>
</dbReference>
<keyword evidence="1" id="KW-0732">Signal</keyword>
<reference evidence="2" key="1">
    <citation type="submission" date="2021-10" db="EMBL/GenBank/DDBJ databases">
        <title>Melipona bicolor Genome sequencing and assembly.</title>
        <authorList>
            <person name="Araujo N.S."/>
            <person name="Arias M.C."/>
        </authorList>
    </citation>
    <scope>NUCLEOTIDE SEQUENCE</scope>
    <source>
        <strain evidence="2">USP_2M_L1-L4_2017</strain>
        <tissue evidence="2">Whole body</tissue>
    </source>
</reference>
<comment type="caution">
    <text evidence="2">The sequence shown here is derived from an EMBL/GenBank/DDBJ whole genome shotgun (WGS) entry which is preliminary data.</text>
</comment>
<evidence type="ECO:0008006" key="4">
    <source>
        <dbReference type="Google" id="ProtNLM"/>
    </source>
</evidence>
<organism evidence="2 3">
    <name type="scientific">Melipona bicolor</name>
    <dbReference type="NCBI Taxonomy" id="60889"/>
    <lineage>
        <taxon>Eukaryota</taxon>
        <taxon>Metazoa</taxon>
        <taxon>Ecdysozoa</taxon>
        <taxon>Arthropoda</taxon>
        <taxon>Hexapoda</taxon>
        <taxon>Insecta</taxon>
        <taxon>Pterygota</taxon>
        <taxon>Neoptera</taxon>
        <taxon>Endopterygota</taxon>
        <taxon>Hymenoptera</taxon>
        <taxon>Apocrita</taxon>
        <taxon>Aculeata</taxon>
        <taxon>Apoidea</taxon>
        <taxon>Anthophila</taxon>
        <taxon>Apidae</taxon>
        <taxon>Melipona</taxon>
    </lineage>
</organism>
<accession>A0AA40KLT8</accession>
<evidence type="ECO:0000313" key="3">
    <source>
        <dbReference type="Proteomes" id="UP001177670"/>
    </source>
</evidence>